<dbReference type="RefSeq" id="WP_169211050.1">
    <property type="nucleotide sequence ID" value="NZ_JAATNW010000005.1"/>
</dbReference>
<comment type="caution">
    <text evidence="3">The sequence shown here is derived from an EMBL/GenBank/DDBJ whole genome shotgun (WGS) entry which is preliminary data.</text>
</comment>
<evidence type="ECO:0000313" key="3">
    <source>
        <dbReference type="EMBL" id="NMH60497.1"/>
    </source>
</evidence>
<organism evidence="3 4">
    <name type="scientific">Alteromonas ponticola</name>
    <dbReference type="NCBI Taxonomy" id="2720613"/>
    <lineage>
        <taxon>Bacteria</taxon>
        <taxon>Pseudomonadati</taxon>
        <taxon>Pseudomonadota</taxon>
        <taxon>Gammaproteobacteria</taxon>
        <taxon>Alteromonadales</taxon>
        <taxon>Alteromonadaceae</taxon>
        <taxon>Alteromonas/Salinimonas group</taxon>
        <taxon>Alteromonas</taxon>
    </lineage>
</organism>
<gene>
    <name evidence="3" type="ORF">HCJ96_10735</name>
</gene>
<sequence>MNKAKFNSIAVMMLTASLGCASTTQAATKNYSELNKEIQIMTGVLDTALKQSGGSDSIRYRALEATYLAGQGVVYNVSTRSTGLGLLSGLRDIFVNIPDAPPAPNVFISDDNEIEIDMDHDWEHFAEETVHHFEEAFREQREEMRELRSQERELAWEQRELEREQRDLRFELRQADREREKEMKEELQKVEQKMKQFEQRKQELAKHAQEIEQDQKEKLTKRKEAQQKAYKQFLANFESNIGDALCRFGSGLRGLPDSENVSFVLNDFSRNDNNQLVDRVYVFSQDTIKNCVREKINSSELLSSAMVYDF</sequence>
<evidence type="ECO:0000256" key="1">
    <source>
        <dbReference type="SAM" id="Coils"/>
    </source>
</evidence>
<dbReference type="Proteomes" id="UP000709336">
    <property type="component" value="Unassembled WGS sequence"/>
</dbReference>
<evidence type="ECO:0000313" key="4">
    <source>
        <dbReference type="Proteomes" id="UP000709336"/>
    </source>
</evidence>
<keyword evidence="4" id="KW-1185">Reference proteome</keyword>
<accession>A0ABX1R218</accession>
<protein>
    <submittedName>
        <fullName evidence="3">Uncharacterized protein</fullName>
    </submittedName>
</protein>
<dbReference type="EMBL" id="JAATNW010000005">
    <property type="protein sequence ID" value="NMH60497.1"/>
    <property type="molecule type" value="Genomic_DNA"/>
</dbReference>
<dbReference type="PROSITE" id="PS51257">
    <property type="entry name" value="PROKAR_LIPOPROTEIN"/>
    <property type="match status" value="1"/>
</dbReference>
<evidence type="ECO:0000256" key="2">
    <source>
        <dbReference type="SAM" id="SignalP"/>
    </source>
</evidence>
<keyword evidence="2" id="KW-0732">Signal</keyword>
<feature type="coiled-coil region" evidence="1">
    <location>
        <begin position="130"/>
        <end position="236"/>
    </location>
</feature>
<proteinExistence type="predicted"/>
<reference evidence="3 4" key="1">
    <citation type="submission" date="2020-03" db="EMBL/GenBank/DDBJ databases">
        <title>Alteromonas ponticola sp. nov., isolated from seawater.</title>
        <authorList>
            <person name="Yoon J.-H."/>
            <person name="Kim Y.-O."/>
        </authorList>
    </citation>
    <scope>NUCLEOTIDE SEQUENCE [LARGE SCALE GENOMIC DNA]</scope>
    <source>
        <strain evidence="3 4">MYP5</strain>
    </source>
</reference>
<keyword evidence="1" id="KW-0175">Coiled coil</keyword>
<feature type="signal peptide" evidence="2">
    <location>
        <begin position="1"/>
        <end position="26"/>
    </location>
</feature>
<feature type="chain" id="PRO_5046600414" evidence="2">
    <location>
        <begin position="27"/>
        <end position="310"/>
    </location>
</feature>
<name>A0ABX1R218_9ALTE</name>